<name>A0A0A9DQZ2_ARUDO</name>
<proteinExistence type="predicted"/>
<dbReference type="EMBL" id="GBRH01211723">
    <property type="protein sequence ID" value="JAD86172.1"/>
    <property type="molecule type" value="Transcribed_RNA"/>
</dbReference>
<reference evidence="1" key="2">
    <citation type="journal article" date="2015" name="Data Brief">
        <title>Shoot transcriptome of the giant reed, Arundo donax.</title>
        <authorList>
            <person name="Barrero R.A."/>
            <person name="Guerrero F.D."/>
            <person name="Moolhuijzen P."/>
            <person name="Goolsby J.A."/>
            <person name="Tidwell J."/>
            <person name="Bellgard S.E."/>
            <person name="Bellgard M.I."/>
        </authorList>
    </citation>
    <scope>NUCLEOTIDE SEQUENCE</scope>
    <source>
        <tissue evidence="1">Shoot tissue taken approximately 20 cm above the soil surface</tissue>
    </source>
</reference>
<dbReference type="AlphaFoldDB" id="A0A0A9DQZ2"/>
<evidence type="ECO:0000313" key="1">
    <source>
        <dbReference type="EMBL" id="JAD86172.1"/>
    </source>
</evidence>
<organism evidence="1">
    <name type="scientific">Arundo donax</name>
    <name type="common">Giant reed</name>
    <name type="synonym">Donax arundinaceus</name>
    <dbReference type="NCBI Taxonomy" id="35708"/>
    <lineage>
        <taxon>Eukaryota</taxon>
        <taxon>Viridiplantae</taxon>
        <taxon>Streptophyta</taxon>
        <taxon>Embryophyta</taxon>
        <taxon>Tracheophyta</taxon>
        <taxon>Spermatophyta</taxon>
        <taxon>Magnoliopsida</taxon>
        <taxon>Liliopsida</taxon>
        <taxon>Poales</taxon>
        <taxon>Poaceae</taxon>
        <taxon>PACMAD clade</taxon>
        <taxon>Arundinoideae</taxon>
        <taxon>Arundineae</taxon>
        <taxon>Arundo</taxon>
    </lineage>
</organism>
<protein>
    <submittedName>
        <fullName evidence="1">Uncharacterized protein</fullName>
    </submittedName>
</protein>
<accession>A0A0A9DQZ2</accession>
<sequence length="68" mass="8216">MFKPKLETLKIRDCWSLRRLPADRPTSNSTPPPEVDCEKEWWTCNQWDEEDVNHHPSLYKPGHSKYYK</sequence>
<reference evidence="1" key="1">
    <citation type="submission" date="2014-09" db="EMBL/GenBank/DDBJ databases">
        <authorList>
            <person name="Magalhaes I.L.F."/>
            <person name="Oliveira U."/>
            <person name="Santos F.R."/>
            <person name="Vidigal T.H.D.A."/>
            <person name="Brescovit A.D."/>
            <person name="Santos A.J."/>
        </authorList>
    </citation>
    <scope>NUCLEOTIDE SEQUENCE</scope>
    <source>
        <tissue evidence="1">Shoot tissue taken approximately 20 cm above the soil surface</tissue>
    </source>
</reference>